<evidence type="ECO:0000256" key="1">
    <source>
        <dbReference type="ARBA" id="ARBA00006844"/>
    </source>
</evidence>
<dbReference type="GO" id="GO:0003779">
    <property type="term" value="F:actin binding"/>
    <property type="evidence" value="ECO:0007669"/>
    <property type="project" value="UniProtKB-KW"/>
</dbReference>
<feature type="domain" description="ADF-H" evidence="3">
    <location>
        <begin position="4"/>
        <end position="143"/>
    </location>
</feature>
<evidence type="ECO:0000259" key="3">
    <source>
        <dbReference type="PROSITE" id="PS51263"/>
    </source>
</evidence>
<dbReference type="AlphaFoldDB" id="A0A484AV46"/>
<dbReference type="GO" id="GO:0030042">
    <property type="term" value="P:actin filament depolymerization"/>
    <property type="evidence" value="ECO:0007669"/>
    <property type="project" value="InterPro"/>
</dbReference>
<dbReference type="SUPFAM" id="SSF55753">
    <property type="entry name" value="Actin depolymerizing proteins"/>
    <property type="match status" value="1"/>
</dbReference>
<dbReference type="OrthoDB" id="10249245at2759"/>
<keyword evidence="2" id="KW-0009">Actin-binding</keyword>
<dbReference type="PROSITE" id="PS51263">
    <property type="entry name" value="ADF_H"/>
    <property type="match status" value="1"/>
</dbReference>
<dbReference type="InterPro" id="IPR017904">
    <property type="entry name" value="ADF/Cofilin"/>
</dbReference>
<reference evidence="4 5" key="1">
    <citation type="journal article" date="2019" name="J. Hered.">
        <title>An Improved Genome Assembly for Drosophila navojoa, the Basal Species in the mojavensis Cluster.</title>
        <authorList>
            <person name="Vanderlinde T."/>
            <person name="Dupim E.G."/>
            <person name="Nazario-Yepiz N.O."/>
            <person name="Carvalho A.B."/>
        </authorList>
    </citation>
    <scope>NUCLEOTIDE SEQUENCE [LARGE SCALE GENOMIC DNA]</scope>
    <source>
        <strain evidence="4">Navoj_Jal97</strain>
        <tissue evidence="4">Whole organism</tissue>
    </source>
</reference>
<dbReference type="Proteomes" id="UP000295192">
    <property type="component" value="Unassembled WGS sequence"/>
</dbReference>
<dbReference type="STRING" id="7232.A0A484AV46"/>
<evidence type="ECO:0000256" key="2">
    <source>
        <dbReference type="ARBA" id="ARBA00023203"/>
    </source>
</evidence>
<protein>
    <recommendedName>
        <fullName evidence="3">ADF-H domain-containing protein</fullName>
    </recommendedName>
</protein>
<dbReference type="OMA" id="QCRFAVY"/>
<comment type="similarity">
    <text evidence="1">Belongs to the actin-binding proteins ADF family.</text>
</comment>
<evidence type="ECO:0000313" key="5">
    <source>
        <dbReference type="Proteomes" id="UP000295192"/>
    </source>
</evidence>
<dbReference type="EMBL" id="LSRL02001058">
    <property type="protein sequence ID" value="TDG39425.1"/>
    <property type="molecule type" value="Genomic_DNA"/>
</dbReference>
<dbReference type="InterPro" id="IPR002108">
    <property type="entry name" value="ADF-H"/>
</dbReference>
<evidence type="ECO:0000313" key="4">
    <source>
        <dbReference type="EMBL" id="TDG39425.1"/>
    </source>
</evidence>
<dbReference type="InterPro" id="IPR029006">
    <property type="entry name" value="ADF-H/Gelsolin-like_dom_sf"/>
</dbReference>
<proteinExistence type="inferred from homology"/>
<gene>
    <name evidence="4" type="ORF">AWZ03_014155</name>
</gene>
<organism evidence="4 5">
    <name type="scientific">Drosophila navojoa</name>
    <name type="common">Fruit fly</name>
    <dbReference type="NCBI Taxonomy" id="7232"/>
    <lineage>
        <taxon>Eukaryota</taxon>
        <taxon>Metazoa</taxon>
        <taxon>Ecdysozoa</taxon>
        <taxon>Arthropoda</taxon>
        <taxon>Hexapoda</taxon>
        <taxon>Insecta</taxon>
        <taxon>Pterygota</taxon>
        <taxon>Neoptera</taxon>
        <taxon>Endopterygota</taxon>
        <taxon>Diptera</taxon>
        <taxon>Brachycera</taxon>
        <taxon>Muscomorpha</taxon>
        <taxon>Ephydroidea</taxon>
        <taxon>Drosophilidae</taxon>
        <taxon>Drosophila</taxon>
    </lineage>
</organism>
<accession>A0A484AV46</accession>
<dbReference type="CDD" id="cd11286">
    <property type="entry name" value="ADF_cofilin_like"/>
    <property type="match status" value="1"/>
</dbReference>
<sequence length="148" mass="17293">MASGIEVSTECKGIFEEIRKLKQHRYVIYAIKQEREIIVDVVGRRTASYDDFLNDLRRGGPDECRYAVYDYAYHHQCQGASSTCLKEKLFLMLWCPMQAKIKDKMLYSSSFAALKKEFNGVQKYIQATELDEACRECVEEQLRLLDRN</sequence>
<dbReference type="PANTHER" id="PTHR11913">
    <property type="entry name" value="COFILIN-RELATED"/>
    <property type="match status" value="1"/>
</dbReference>
<keyword evidence="5" id="KW-1185">Reference proteome</keyword>
<dbReference type="GO" id="GO:0015629">
    <property type="term" value="C:actin cytoskeleton"/>
    <property type="evidence" value="ECO:0007669"/>
    <property type="project" value="InterPro"/>
</dbReference>
<dbReference type="Pfam" id="PF00241">
    <property type="entry name" value="Cofilin_ADF"/>
    <property type="match status" value="1"/>
</dbReference>
<dbReference type="SMART" id="SM00102">
    <property type="entry name" value="ADF"/>
    <property type="match status" value="1"/>
</dbReference>
<name>A0A484AV46_DRONA</name>
<comment type="caution">
    <text evidence="4">The sequence shown here is derived from an EMBL/GenBank/DDBJ whole genome shotgun (WGS) entry which is preliminary data.</text>
</comment>
<dbReference type="Gene3D" id="3.40.20.10">
    <property type="entry name" value="Severin"/>
    <property type="match status" value="1"/>
</dbReference>